<keyword evidence="5" id="KW-1185">Reference proteome</keyword>
<dbReference type="InterPro" id="IPR013131">
    <property type="entry name" value="Mannitol_DH_N"/>
</dbReference>
<dbReference type="PANTHER" id="PTHR43362:SF1">
    <property type="entry name" value="MANNITOL DEHYDROGENASE 2-RELATED"/>
    <property type="match status" value="1"/>
</dbReference>
<protein>
    <submittedName>
        <fullName evidence="4">Mannitol 2-dehydrogenase MtlK</fullName>
        <ecNumber evidence="4">1.1.1.67</ecNumber>
    </submittedName>
</protein>
<evidence type="ECO:0000259" key="2">
    <source>
        <dbReference type="Pfam" id="PF01232"/>
    </source>
</evidence>
<dbReference type="SUPFAM" id="SSF51735">
    <property type="entry name" value="NAD(P)-binding Rossmann-fold domains"/>
    <property type="match status" value="1"/>
</dbReference>
<proteinExistence type="predicted"/>
<dbReference type="InterPro" id="IPR050988">
    <property type="entry name" value="Mannitol_DH/Oxidoreductase"/>
</dbReference>
<gene>
    <name evidence="4" type="primary">mtlK</name>
    <name evidence="4" type="ORF">PhaeoP97_01313</name>
</gene>
<evidence type="ECO:0000256" key="1">
    <source>
        <dbReference type="ARBA" id="ARBA00023002"/>
    </source>
</evidence>
<dbReference type="EMBL" id="CP016364">
    <property type="protein sequence ID" value="APG46737.1"/>
    <property type="molecule type" value="Genomic_DNA"/>
</dbReference>
<dbReference type="Proteomes" id="UP000183859">
    <property type="component" value="Chromosome"/>
</dbReference>
<dbReference type="EC" id="1.1.1.67" evidence="4"/>
<reference evidence="5" key="1">
    <citation type="submission" date="2016-07" db="EMBL/GenBank/DDBJ databases">
        <title>Phaeobacter portensis sp. nov., a tropodithietic acid producing bacterium isolated from a German harbor.</title>
        <authorList>
            <person name="Freese H.M."/>
            <person name="Bunk B."/>
            <person name="Breider S."/>
            <person name="Brinkhoff T."/>
        </authorList>
    </citation>
    <scope>NUCLEOTIDE SEQUENCE [LARGE SCALE GENOMIC DNA]</scope>
    <source>
        <strain evidence="5">P97</strain>
    </source>
</reference>
<dbReference type="SUPFAM" id="SSF48179">
    <property type="entry name" value="6-phosphogluconate dehydrogenase C-terminal domain-like"/>
    <property type="match status" value="1"/>
</dbReference>
<dbReference type="OrthoDB" id="271711at2"/>
<evidence type="ECO:0000313" key="5">
    <source>
        <dbReference type="Proteomes" id="UP000183859"/>
    </source>
</evidence>
<sequence>MKLSNDTLSQLPQTIGRPSYDRAEISPGIVHIGLGNFHRAHQAWYLHALMQRGLAMDWGIIGAGVRAADAGMRDRLLAQDCLTTLIELDPTGRSAEVIGPMIDFLPVEDDNTSLIRCMAGTAIRIVSLTVTEGGYYQDAQHKGLDLNHEDIRHDIARPDRPRTVFGAIVAALRLRRGRGLPAFTVQSCDNLQGNGQITRAAVVTLAQQTDPELAAWIDQTGAFPNSMVDCIVPATGPAEIALARDYGIEDTAPVSHENYRHWVIEDEFCAGRPPWDLAGAIFTDDVHGYESMKIRVLNAGHQVLANAGELLSIATIADCMKDPLLAAFFRKVQTVEILPHVTAVPEMAPEDYLTLIEARFSNPEIRDTTRRVAYDGSSRHPGFVLPILRDAVRSKSAIDGLCLVEALWAQMCTGQREDTSGIAPNDPDWEARKSAAERAQKTPEVWLQQSQIYGDLSEQQDVVARFSYWLSMIRAQGCRAALREYLGH</sequence>
<dbReference type="STRING" id="1844006.PhaeoP97_01313"/>
<feature type="domain" description="Mannitol dehydrogenase N-terminal" evidence="2">
    <location>
        <begin position="28"/>
        <end position="276"/>
    </location>
</feature>
<dbReference type="AlphaFoldDB" id="A0A1L3I3U2"/>
<dbReference type="InterPro" id="IPR013328">
    <property type="entry name" value="6PGD_dom2"/>
</dbReference>
<dbReference type="Pfam" id="PF08125">
    <property type="entry name" value="Mannitol_dh_C"/>
    <property type="match status" value="1"/>
</dbReference>
<dbReference type="Gene3D" id="3.40.50.720">
    <property type="entry name" value="NAD(P)-binding Rossmann-like Domain"/>
    <property type="match status" value="1"/>
</dbReference>
<keyword evidence="1 4" id="KW-0560">Oxidoreductase</keyword>
<dbReference type="PRINTS" id="PR00084">
    <property type="entry name" value="MTLDHDRGNASE"/>
</dbReference>
<dbReference type="Pfam" id="PF01232">
    <property type="entry name" value="Mannitol_dh"/>
    <property type="match status" value="1"/>
</dbReference>
<dbReference type="InterPro" id="IPR000669">
    <property type="entry name" value="Mannitol_DH"/>
</dbReference>
<dbReference type="InterPro" id="IPR036291">
    <property type="entry name" value="NAD(P)-bd_dom_sf"/>
</dbReference>
<dbReference type="PANTHER" id="PTHR43362">
    <property type="entry name" value="MANNITOL DEHYDROGENASE DSF1-RELATED"/>
    <property type="match status" value="1"/>
</dbReference>
<dbReference type="Gene3D" id="1.10.1040.10">
    <property type="entry name" value="N-(1-d-carboxylethyl)-l-norvaline Dehydrogenase, domain 2"/>
    <property type="match status" value="1"/>
</dbReference>
<accession>A0A1L3I3U2</accession>
<dbReference type="KEGG" id="php:PhaeoP97_01313"/>
<dbReference type="InterPro" id="IPR008927">
    <property type="entry name" value="6-PGluconate_DH-like_C_sf"/>
</dbReference>
<name>A0A1L3I3U2_9RHOB</name>
<evidence type="ECO:0000259" key="3">
    <source>
        <dbReference type="Pfam" id="PF08125"/>
    </source>
</evidence>
<organism evidence="4 5">
    <name type="scientific">Phaeobacter porticola</name>
    <dbReference type="NCBI Taxonomy" id="1844006"/>
    <lineage>
        <taxon>Bacteria</taxon>
        <taxon>Pseudomonadati</taxon>
        <taxon>Pseudomonadota</taxon>
        <taxon>Alphaproteobacteria</taxon>
        <taxon>Rhodobacterales</taxon>
        <taxon>Roseobacteraceae</taxon>
        <taxon>Phaeobacter</taxon>
    </lineage>
</organism>
<dbReference type="InterPro" id="IPR013118">
    <property type="entry name" value="Mannitol_DH_C"/>
</dbReference>
<feature type="domain" description="Mannitol dehydrogenase C-terminal" evidence="3">
    <location>
        <begin position="285"/>
        <end position="469"/>
    </location>
</feature>
<evidence type="ECO:0000313" key="4">
    <source>
        <dbReference type="EMBL" id="APG46737.1"/>
    </source>
</evidence>
<dbReference type="GO" id="GO:0050086">
    <property type="term" value="F:mannitol 2-dehydrogenase activity"/>
    <property type="evidence" value="ECO:0007669"/>
    <property type="project" value="UniProtKB-EC"/>
</dbReference>
<dbReference type="RefSeq" id="WP_072506341.1">
    <property type="nucleotide sequence ID" value="NZ_CP016364.1"/>
</dbReference>